<dbReference type="AlphaFoldDB" id="A0A8J5GDC5"/>
<dbReference type="PROSITE" id="PS50836">
    <property type="entry name" value="DOMON"/>
    <property type="match status" value="1"/>
</dbReference>
<evidence type="ECO:0000313" key="8">
    <source>
        <dbReference type="EMBL" id="KAG6505161.1"/>
    </source>
</evidence>
<dbReference type="InterPro" id="IPR045265">
    <property type="entry name" value="AIR12_DOMON"/>
</dbReference>
<feature type="signal peptide" evidence="6">
    <location>
        <begin position="1"/>
        <end position="24"/>
    </location>
</feature>
<evidence type="ECO:0000256" key="6">
    <source>
        <dbReference type="SAM" id="SignalP"/>
    </source>
</evidence>
<name>A0A8J5GDC5_ZINOF</name>
<comment type="subcellular location">
    <subcellularLocation>
        <location evidence="1">Membrane</location>
    </subcellularLocation>
</comment>
<gene>
    <name evidence="8" type="ORF">ZIOFF_037514</name>
</gene>
<feature type="region of interest" description="Disordered" evidence="5">
    <location>
        <begin position="355"/>
        <end position="400"/>
    </location>
</feature>
<feature type="compositionally biased region" description="Low complexity" evidence="5">
    <location>
        <begin position="302"/>
        <end position="324"/>
    </location>
</feature>
<dbReference type="GO" id="GO:0016020">
    <property type="term" value="C:membrane"/>
    <property type="evidence" value="ECO:0007669"/>
    <property type="project" value="UniProtKB-SubCell"/>
</dbReference>
<organism evidence="8 9">
    <name type="scientific">Zingiber officinale</name>
    <name type="common">Ginger</name>
    <name type="synonym">Amomum zingiber</name>
    <dbReference type="NCBI Taxonomy" id="94328"/>
    <lineage>
        <taxon>Eukaryota</taxon>
        <taxon>Viridiplantae</taxon>
        <taxon>Streptophyta</taxon>
        <taxon>Embryophyta</taxon>
        <taxon>Tracheophyta</taxon>
        <taxon>Spermatophyta</taxon>
        <taxon>Magnoliopsida</taxon>
        <taxon>Liliopsida</taxon>
        <taxon>Zingiberales</taxon>
        <taxon>Zingiberaceae</taxon>
        <taxon>Zingiber</taxon>
    </lineage>
</organism>
<evidence type="ECO:0000313" key="9">
    <source>
        <dbReference type="Proteomes" id="UP000734854"/>
    </source>
</evidence>
<dbReference type="Proteomes" id="UP000734854">
    <property type="component" value="Unassembled WGS sequence"/>
</dbReference>
<protein>
    <recommendedName>
        <fullName evidence="7">DOMON domain-containing protein</fullName>
    </recommendedName>
</protein>
<feature type="compositionally biased region" description="Low complexity" evidence="5">
    <location>
        <begin position="388"/>
        <end position="400"/>
    </location>
</feature>
<feature type="region of interest" description="Disordered" evidence="5">
    <location>
        <begin position="285"/>
        <end position="324"/>
    </location>
</feature>
<keyword evidence="4" id="KW-0472">Membrane</keyword>
<feature type="compositionally biased region" description="Low complexity" evidence="5">
    <location>
        <begin position="205"/>
        <end position="228"/>
    </location>
</feature>
<dbReference type="CDD" id="cd09629">
    <property type="entry name" value="DOMON_CIL1_like"/>
    <property type="match status" value="1"/>
</dbReference>
<accession>A0A8J5GDC5</accession>
<evidence type="ECO:0000259" key="7">
    <source>
        <dbReference type="PROSITE" id="PS50836"/>
    </source>
</evidence>
<reference evidence="8 9" key="1">
    <citation type="submission" date="2020-08" db="EMBL/GenBank/DDBJ databases">
        <title>Plant Genome Project.</title>
        <authorList>
            <person name="Zhang R.-G."/>
        </authorList>
    </citation>
    <scope>NUCLEOTIDE SEQUENCE [LARGE SCALE GENOMIC DNA]</scope>
    <source>
        <tissue evidence="8">Rhizome</tissue>
    </source>
</reference>
<evidence type="ECO:0000256" key="3">
    <source>
        <dbReference type="ARBA" id="ARBA00022729"/>
    </source>
</evidence>
<keyword evidence="9" id="KW-1185">Reference proteome</keyword>
<evidence type="ECO:0000256" key="1">
    <source>
        <dbReference type="ARBA" id="ARBA00004370"/>
    </source>
</evidence>
<feature type="domain" description="DOMON" evidence="7">
    <location>
        <begin position="48"/>
        <end position="162"/>
    </location>
</feature>
<keyword evidence="3 6" id="KW-0732">Signal</keyword>
<evidence type="ECO:0000256" key="4">
    <source>
        <dbReference type="ARBA" id="ARBA00023136"/>
    </source>
</evidence>
<proteinExistence type="predicted"/>
<dbReference type="PANTHER" id="PTHR23130:SF195">
    <property type="entry name" value="CYTOCHROME B561 AND DOMON DOMAIN-CONTAINING PROTEIN"/>
    <property type="match status" value="1"/>
</dbReference>
<dbReference type="EMBL" id="JACMSC010000010">
    <property type="protein sequence ID" value="KAG6505161.1"/>
    <property type="molecule type" value="Genomic_DNA"/>
</dbReference>
<evidence type="ECO:0000256" key="2">
    <source>
        <dbReference type="ARBA" id="ARBA00022448"/>
    </source>
</evidence>
<feature type="region of interest" description="Disordered" evidence="5">
    <location>
        <begin position="191"/>
        <end position="231"/>
    </location>
</feature>
<sequence>MVTGAHLNLALLFVFIAVSASVSAASRCSSTTFSADRTFAHCRDLPHLDSSLHWTYDSAARNLSIAFVATPASPEGWVAWAINPSGGGMRGSQALIGFHQANGSMGVKTYNITEYGPIAEGRIAFQTADLAAEFSGGTMRIFGKLVLPQGMSPTVKQVWQVGATVANGVPQRHEFDRENLEAVGLVDLSRGVFAQSPPPDPAPSTPASSGTSPPGAAAGGSPRTPASGCKNVSQIRLGEKEEEGGSWFCHRTQEKKPSSLSSPAPRQCHRWSPPALFSLLSFLAGKPPRTDRRPRNDQQPNLMLSSSPSLFSTPTSPRSTASASCTIQDASVTDLPHAGSRQGYPSLLTLSFCRQTPRLPPAEGAATPSPRRHRLGAQPAPPLVGIASGSSRHPSGSSRP</sequence>
<dbReference type="Pfam" id="PF04526">
    <property type="entry name" value="DUF568"/>
    <property type="match status" value="1"/>
</dbReference>
<keyword evidence="2" id="KW-0813">Transport</keyword>
<dbReference type="PANTHER" id="PTHR23130">
    <property type="entry name" value="CYTOCHROME B561 AND DOMON DOMAIN-CONTAINING PROTEIN"/>
    <property type="match status" value="1"/>
</dbReference>
<comment type="caution">
    <text evidence="8">The sequence shown here is derived from an EMBL/GenBank/DDBJ whole genome shotgun (WGS) entry which is preliminary data.</text>
</comment>
<evidence type="ECO:0000256" key="5">
    <source>
        <dbReference type="SAM" id="MobiDB-lite"/>
    </source>
</evidence>
<feature type="chain" id="PRO_5035240983" description="DOMON domain-containing protein" evidence="6">
    <location>
        <begin position="25"/>
        <end position="400"/>
    </location>
</feature>
<dbReference type="InterPro" id="IPR005018">
    <property type="entry name" value="DOMON_domain"/>
</dbReference>